<sequence>MILTDMSPETSSLAMVLKSTGFLIPFKCSLGHLSISYARLLKPQGHSISPGSSNHSYTSL</sequence>
<dbReference type="Proteomes" id="UP000011668">
    <property type="component" value="Unassembled WGS sequence"/>
</dbReference>
<dbReference type="AlphaFoldDB" id="L8X408"/>
<accession>L8X408</accession>
<reference evidence="1 2" key="1">
    <citation type="journal article" date="2013" name="Nat. Commun.">
        <title>The evolution and pathogenic mechanisms of the rice sheath blight pathogen.</title>
        <authorList>
            <person name="Zheng A."/>
            <person name="Lin R."/>
            <person name="Xu L."/>
            <person name="Qin P."/>
            <person name="Tang C."/>
            <person name="Ai P."/>
            <person name="Zhang D."/>
            <person name="Liu Y."/>
            <person name="Sun Z."/>
            <person name="Feng H."/>
            <person name="Wang Y."/>
            <person name="Chen Y."/>
            <person name="Liang X."/>
            <person name="Fu R."/>
            <person name="Li Q."/>
            <person name="Zhang J."/>
            <person name="Yu X."/>
            <person name="Xie Z."/>
            <person name="Ding L."/>
            <person name="Guan P."/>
            <person name="Tang J."/>
            <person name="Liang Y."/>
            <person name="Wang S."/>
            <person name="Deng Q."/>
            <person name="Li S."/>
            <person name="Zhu J."/>
            <person name="Wang L."/>
            <person name="Liu H."/>
            <person name="Li P."/>
        </authorList>
    </citation>
    <scope>NUCLEOTIDE SEQUENCE [LARGE SCALE GENOMIC DNA]</scope>
    <source>
        <strain evidence="2">AG-1 IA</strain>
    </source>
</reference>
<dbReference type="HOGENOM" id="CLU_2943406_0_0_1"/>
<dbReference type="EMBL" id="AFRT01000220">
    <property type="protein sequence ID" value="ELU45046.1"/>
    <property type="molecule type" value="Genomic_DNA"/>
</dbReference>
<organism evidence="1 2">
    <name type="scientific">Thanatephorus cucumeris (strain AG1-IA)</name>
    <name type="common">Rice sheath blight fungus</name>
    <name type="synonym">Rhizoctonia solani</name>
    <dbReference type="NCBI Taxonomy" id="983506"/>
    <lineage>
        <taxon>Eukaryota</taxon>
        <taxon>Fungi</taxon>
        <taxon>Dikarya</taxon>
        <taxon>Basidiomycota</taxon>
        <taxon>Agaricomycotina</taxon>
        <taxon>Agaricomycetes</taxon>
        <taxon>Cantharellales</taxon>
        <taxon>Ceratobasidiaceae</taxon>
        <taxon>Rhizoctonia</taxon>
        <taxon>Rhizoctonia solani AG-1</taxon>
    </lineage>
</organism>
<evidence type="ECO:0000313" key="2">
    <source>
        <dbReference type="Proteomes" id="UP000011668"/>
    </source>
</evidence>
<comment type="caution">
    <text evidence="1">The sequence shown here is derived from an EMBL/GenBank/DDBJ whole genome shotgun (WGS) entry which is preliminary data.</text>
</comment>
<evidence type="ECO:0000313" key="1">
    <source>
        <dbReference type="EMBL" id="ELU45046.1"/>
    </source>
</evidence>
<protein>
    <submittedName>
        <fullName evidence="1">Uncharacterized protein</fullName>
    </submittedName>
</protein>
<proteinExistence type="predicted"/>
<gene>
    <name evidence="1" type="ORF">AG1IA_00943</name>
</gene>
<name>L8X408_THACA</name>
<keyword evidence="2" id="KW-1185">Reference proteome</keyword>